<organism evidence="16 17">
    <name type="scientific">Cyprinus carpio</name>
    <name type="common">Common carp</name>
    <dbReference type="NCBI Taxonomy" id="7962"/>
    <lineage>
        <taxon>Eukaryota</taxon>
        <taxon>Metazoa</taxon>
        <taxon>Chordata</taxon>
        <taxon>Craniata</taxon>
        <taxon>Vertebrata</taxon>
        <taxon>Euteleostomi</taxon>
        <taxon>Actinopterygii</taxon>
        <taxon>Neopterygii</taxon>
        <taxon>Teleostei</taxon>
        <taxon>Ostariophysi</taxon>
        <taxon>Cypriniformes</taxon>
        <taxon>Cyprinidae</taxon>
        <taxon>Cyprininae</taxon>
        <taxon>Cyprinus</taxon>
    </lineage>
</organism>
<evidence type="ECO:0000256" key="2">
    <source>
        <dbReference type="ARBA" id="ARBA00011027"/>
    </source>
</evidence>
<name>A0A8C1ZKJ0_CYPCA</name>
<dbReference type="GO" id="GO:0002020">
    <property type="term" value="F:protease binding"/>
    <property type="evidence" value="ECO:0007669"/>
    <property type="project" value="TreeGrafter"/>
</dbReference>
<dbReference type="InterPro" id="IPR027465">
    <property type="entry name" value="TIMP_C"/>
</dbReference>
<keyword evidence="7 12" id="KW-0479">Metal-binding</keyword>
<dbReference type="PROSITE" id="PS50189">
    <property type="entry name" value="NTR"/>
    <property type="match status" value="1"/>
</dbReference>
<keyword evidence="6" id="KW-0646">Protease inhibitor</keyword>
<evidence type="ECO:0000256" key="1">
    <source>
        <dbReference type="ARBA" id="ARBA00004613"/>
    </source>
</evidence>
<evidence type="ECO:0000256" key="3">
    <source>
        <dbReference type="ARBA" id="ARBA00013515"/>
    </source>
</evidence>
<keyword evidence="4" id="KW-0964">Secreted</keyword>
<accession>A0A8C1ZKJ0</accession>
<evidence type="ECO:0000256" key="12">
    <source>
        <dbReference type="PIRSR" id="PIRSR601820-1"/>
    </source>
</evidence>
<keyword evidence="10" id="KW-0481">Metalloenzyme inhibitor</keyword>
<comment type="subcellular location">
    <subcellularLocation>
        <location evidence="1">Secreted</location>
    </subcellularLocation>
</comment>
<dbReference type="PROSITE" id="PS00288">
    <property type="entry name" value="TIMP"/>
    <property type="match status" value="1"/>
</dbReference>
<dbReference type="Proteomes" id="UP000694700">
    <property type="component" value="Unplaced"/>
</dbReference>
<dbReference type="PANTHER" id="PTHR11844:SF26">
    <property type="entry name" value="METALLOPROTEINASE INHIBITOR 4"/>
    <property type="match status" value="1"/>
</dbReference>
<feature type="disulfide bond" evidence="13">
    <location>
        <begin position="160"/>
        <end position="182"/>
    </location>
</feature>
<dbReference type="SUPFAM" id="SSF50242">
    <property type="entry name" value="TIMP-like"/>
    <property type="match status" value="1"/>
</dbReference>
<dbReference type="AlphaFoldDB" id="A0A8C1ZKJ0"/>
<feature type="domain" description="NTR" evidence="15">
    <location>
        <begin position="25"/>
        <end position="140"/>
    </location>
</feature>
<dbReference type="GO" id="GO:0008191">
    <property type="term" value="F:metalloendopeptidase inhibitor activity"/>
    <property type="evidence" value="ECO:0007669"/>
    <property type="project" value="InterPro"/>
</dbReference>
<evidence type="ECO:0000259" key="15">
    <source>
        <dbReference type="PROSITE" id="PS50189"/>
    </source>
</evidence>
<evidence type="ECO:0000256" key="14">
    <source>
        <dbReference type="SAM" id="SignalP"/>
    </source>
</evidence>
<feature type="disulfide bond" evidence="13">
    <location>
        <begin position="27"/>
        <end position="115"/>
    </location>
</feature>
<feature type="disulfide bond" evidence="13">
    <location>
        <begin position="37"/>
        <end position="140"/>
    </location>
</feature>
<dbReference type="InterPro" id="IPR030490">
    <property type="entry name" value="TIMP_CS"/>
</dbReference>
<evidence type="ECO:0000256" key="8">
    <source>
        <dbReference type="ARBA" id="ARBA00022833"/>
    </source>
</evidence>
<proteinExistence type="inferred from homology"/>
<feature type="binding site" evidence="12">
    <location>
        <position position="25"/>
    </location>
    <ligand>
        <name>Zn(2+)</name>
        <dbReference type="ChEBI" id="CHEBI:29105"/>
        <note>ligand shared with metalloproteinase partner</note>
    </ligand>
</feature>
<dbReference type="PANTHER" id="PTHR11844">
    <property type="entry name" value="METALLOPROTEASE INHIBITOR"/>
    <property type="match status" value="1"/>
</dbReference>
<feature type="disulfide bond" evidence="13">
    <location>
        <begin position="142"/>
        <end position="190"/>
    </location>
</feature>
<evidence type="ECO:0000256" key="5">
    <source>
        <dbReference type="ARBA" id="ARBA00022608"/>
    </source>
</evidence>
<keyword evidence="9 13" id="KW-1015">Disulfide bond</keyword>
<keyword evidence="5" id="KW-0483">Metalloprotease inhibitor</keyword>
<evidence type="ECO:0000256" key="13">
    <source>
        <dbReference type="PIRSR" id="PIRSR601820-3"/>
    </source>
</evidence>
<evidence type="ECO:0000256" key="11">
    <source>
        <dbReference type="ARBA" id="ARBA00030105"/>
    </source>
</evidence>
<dbReference type="GO" id="GO:0034097">
    <property type="term" value="P:response to cytokine"/>
    <property type="evidence" value="ECO:0007669"/>
    <property type="project" value="TreeGrafter"/>
</dbReference>
<dbReference type="Gene3D" id="2.40.50.120">
    <property type="match status" value="1"/>
</dbReference>
<evidence type="ECO:0000256" key="7">
    <source>
        <dbReference type="ARBA" id="ARBA00022723"/>
    </source>
</evidence>
<dbReference type="GO" id="GO:0009725">
    <property type="term" value="P:response to hormone"/>
    <property type="evidence" value="ECO:0007669"/>
    <property type="project" value="TreeGrafter"/>
</dbReference>
<feature type="signal peptide" evidence="14">
    <location>
        <begin position="1"/>
        <end position="18"/>
    </location>
</feature>
<dbReference type="InterPro" id="IPR001134">
    <property type="entry name" value="Netrin_domain"/>
</dbReference>
<dbReference type="GO" id="GO:0046872">
    <property type="term" value="F:metal ion binding"/>
    <property type="evidence" value="ECO:0007669"/>
    <property type="project" value="UniProtKB-KW"/>
</dbReference>
<evidence type="ECO:0000256" key="4">
    <source>
        <dbReference type="ARBA" id="ARBA00022525"/>
    </source>
</evidence>
<keyword evidence="8 12" id="KW-0862">Zinc</keyword>
<feature type="chain" id="PRO_5034192072" description="Metalloproteinase inhibitor 4" evidence="14">
    <location>
        <begin position="19"/>
        <end position="210"/>
    </location>
</feature>
<evidence type="ECO:0000313" key="16">
    <source>
        <dbReference type="Ensembl" id="ENSCCRP00015086633.1"/>
    </source>
</evidence>
<dbReference type="InterPro" id="IPR008993">
    <property type="entry name" value="TIMP-like_OB-fold"/>
</dbReference>
<dbReference type="SMART" id="SM00206">
    <property type="entry name" value="NTR"/>
    <property type="match status" value="1"/>
</dbReference>
<evidence type="ECO:0000256" key="6">
    <source>
        <dbReference type="ARBA" id="ARBA00022690"/>
    </source>
</evidence>
<feature type="disulfide bond" evidence="13">
    <location>
        <begin position="147"/>
        <end position="152"/>
    </location>
</feature>
<reference evidence="16" key="1">
    <citation type="submission" date="2025-08" db="UniProtKB">
        <authorList>
            <consortium name="Ensembl"/>
        </authorList>
    </citation>
    <scope>IDENTIFICATION</scope>
</reference>
<dbReference type="Pfam" id="PF00965">
    <property type="entry name" value="TIMP"/>
    <property type="match status" value="1"/>
</dbReference>
<dbReference type="GO" id="GO:0051045">
    <property type="term" value="P:negative regulation of membrane protein ectodomain proteolysis"/>
    <property type="evidence" value="ECO:0007669"/>
    <property type="project" value="TreeGrafter"/>
</dbReference>
<evidence type="ECO:0000313" key="17">
    <source>
        <dbReference type="Proteomes" id="UP000694700"/>
    </source>
</evidence>
<keyword evidence="14" id="KW-0732">Signal</keyword>
<dbReference type="Gene3D" id="3.90.370.10">
    <property type="entry name" value="Tissue inhibitor of metalloproteinase-1. Chain B, domain 1"/>
    <property type="match status" value="1"/>
</dbReference>
<dbReference type="InterPro" id="IPR001820">
    <property type="entry name" value="TIMP"/>
</dbReference>
<evidence type="ECO:0000256" key="10">
    <source>
        <dbReference type="ARBA" id="ARBA00023215"/>
    </source>
</evidence>
<evidence type="ECO:0000256" key="9">
    <source>
        <dbReference type="ARBA" id="ARBA00023157"/>
    </source>
</evidence>
<feature type="disulfide bond" evidence="13">
    <location>
        <begin position="25"/>
        <end position="90"/>
    </location>
</feature>
<dbReference type="GO" id="GO:0031012">
    <property type="term" value="C:extracellular matrix"/>
    <property type="evidence" value="ECO:0007669"/>
    <property type="project" value="TreeGrafter"/>
</dbReference>
<dbReference type="GO" id="GO:0005615">
    <property type="term" value="C:extracellular space"/>
    <property type="evidence" value="ECO:0007669"/>
    <property type="project" value="TreeGrafter"/>
</dbReference>
<comment type="similarity">
    <text evidence="2">Belongs to the protease inhibitor I35 (TIMP) family.</text>
</comment>
<protein>
    <recommendedName>
        <fullName evidence="3">Metalloproteinase inhibitor 4</fullName>
    </recommendedName>
    <alternativeName>
        <fullName evidence="11">Tissue inhibitor of metalloproteinases 4</fullName>
    </alternativeName>
</protein>
<dbReference type="Ensembl" id="ENSCCRT00015089435.1">
    <property type="protein sequence ID" value="ENSCCRP00015086633.1"/>
    <property type="gene ID" value="ENSCCRG00015034907.1"/>
</dbReference>
<sequence>MSAAVSVALLFFLSVALNEQVTEGCSCVPRHPQQQFCSSDIVIRAKVIEKVSSTVPGLTAYKIQTTEVFKGFDGVNETQHVYTNEMPSVCGIRLARGQYLLSGRITPEGFFVSLCDYFEVWDKLSLLQKENLKYRYLTGCTCMISTCIEKPCQPSTKNECMQTDWSFTWQFKDGESVHESACIRHSDGSCGWYEGTGKPSENDTMDMSEV</sequence>